<dbReference type="InterPro" id="IPR012951">
    <property type="entry name" value="BBE"/>
</dbReference>
<evidence type="ECO:0000256" key="3">
    <source>
        <dbReference type="ARBA" id="ARBA00022630"/>
    </source>
</evidence>
<evidence type="ECO:0000256" key="6">
    <source>
        <dbReference type="SAM" id="SignalP"/>
    </source>
</evidence>
<dbReference type="InterPro" id="IPR016169">
    <property type="entry name" value="FAD-bd_PCMH_sub2"/>
</dbReference>
<comment type="caution">
    <text evidence="8">The sequence shown here is derived from an EMBL/GenBank/DDBJ whole genome shotgun (WGS) entry which is preliminary data.</text>
</comment>
<comment type="cofactor">
    <cofactor evidence="1">
        <name>FAD</name>
        <dbReference type="ChEBI" id="CHEBI:57692"/>
    </cofactor>
</comment>
<dbReference type="InterPro" id="IPR050416">
    <property type="entry name" value="FAD-linked_Oxidoreductase"/>
</dbReference>
<feature type="chain" id="PRO_5044813661" description="FAD-binding PCMH-type domain-containing protein" evidence="6">
    <location>
        <begin position="41"/>
        <end position="526"/>
    </location>
</feature>
<protein>
    <recommendedName>
        <fullName evidence="7">FAD-binding PCMH-type domain-containing protein</fullName>
    </recommendedName>
</protein>
<keyword evidence="3" id="KW-0285">Flavoprotein</keyword>
<dbReference type="EMBL" id="JBJQOH010000001">
    <property type="protein sequence ID" value="KAL3700963.1"/>
    <property type="molecule type" value="Genomic_DNA"/>
</dbReference>
<dbReference type="Proteomes" id="UP001633002">
    <property type="component" value="Unassembled WGS sequence"/>
</dbReference>
<evidence type="ECO:0000313" key="9">
    <source>
        <dbReference type="Proteomes" id="UP001633002"/>
    </source>
</evidence>
<evidence type="ECO:0000313" key="8">
    <source>
        <dbReference type="EMBL" id="KAL3700963.1"/>
    </source>
</evidence>
<dbReference type="GO" id="GO:0016491">
    <property type="term" value="F:oxidoreductase activity"/>
    <property type="evidence" value="ECO:0007669"/>
    <property type="project" value="UniProtKB-KW"/>
</dbReference>
<dbReference type="Gene3D" id="3.40.462.20">
    <property type="match status" value="1"/>
</dbReference>
<proteinExistence type="inferred from homology"/>
<evidence type="ECO:0000259" key="7">
    <source>
        <dbReference type="PROSITE" id="PS51387"/>
    </source>
</evidence>
<dbReference type="SUPFAM" id="SSF56176">
    <property type="entry name" value="FAD-binding/transporter-associated domain-like"/>
    <property type="match status" value="1"/>
</dbReference>
<dbReference type="Pfam" id="PF08031">
    <property type="entry name" value="BBE"/>
    <property type="match status" value="1"/>
</dbReference>
<reference evidence="8 9" key="1">
    <citation type="submission" date="2024-09" db="EMBL/GenBank/DDBJ databases">
        <title>Chromosome-scale assembly of Riccia sorocarpa.</title>
        <authorList>
            <person name="Paukszto L."/>
        </authorList>
    </citation>
    <scope>NUCLEOTIDE SEQUENCE [LARGE SCALE GENOMIC DNA]</scope>
    <source>
        <strain evidence="8">LP-2024</strain>
        <tissue evidence="8">Aerial parts of the thallus</tissue>
    </source>
</reference>
<dbReference type="Pfam" id="PF01565">
    <property type="entry name" value="FAD_binding_4"/>
    <property type="match status" value="1"/>
</dbReference>
<evidence type="ECO:0000256" key="1">
    <source>
        <dbReference type="ARBA" id="ARBA00001974"/>
    </source>
</evidence>
<dbReference type="PANTHER" id="PTHR42973">
    <property type="entry name" value="BINDING OXIDOREDUCTASE, PUTATIVE (AFU_ORTHOLOGUE AFUA_1G17690)-RELATED"/>
    <property type="match status" value="1"/>
</dbReference>
<evidence type="ECO:0000256" key="2">
    <source>
        <dbReference type="ARBA" id="ARBA00005466"/>
    </source>
</evidence>
<dbReference type="PROSITE" id="PS51387">
    <property type="entry name" value="FAD_PCMH"/>
    <property type="match status" value="1"/>
</dbReference>
<accession>A0ABD3IBB4</accession>
<evidence type="ECO:0000256" key="5">
    <source>
        <dbReference type="ARBA" id="ARBA00023002"/>
    </source>
</evidence>
<name>A0ABD3IBB4_9MARC</name>
<dbReference type="InterPro" id="IPR036318">
    <property type="entry name" value="FAD-bd_PCMH-like_sf"/>
</dbReference>
<keyword evidence="6" id="KW-0732">Signal</keyword>
<dbReference type="PANTHER" id="PTHR42973:SF39">
    <property type="entry name" value="FAD-BINDING PCMH-TYPE DOMAIN-CONTAINING PROTEIN"/>
    <property type="match status" value="1"/>
</dbReference>
<sequence length="526" mass="57442">MELSEFTRVADRPTRKGKFLRALTVVLLLVQCLLLPSADAVTLGDSLGFPQGRVARRLLQQTLSQCLSSSGARLVFPGDSSYASARGHVFNHRFLYNPAVFVFATTTAHVQRAVQCAVQLNVGIAPRSGGHSYEDYSLGGRDGVIVVDLEGLNSVSYDSNTKLASVGGGTRLGPLKLALWKAGKVTIPSGTCPSVGVGGHVLGGGWGFVSRKWGLMADSIVSIELVTATATIVTVSSSQNSDLFFALRGAGANSFGIVTKFTFKTYDVSKTVTSFEYHYTKAQQAQTLRAYERWGASASVDVSASLYHDPSGGNFFWGLYLGSKSNLRTVLKTFFDNAPSTTTSTTELETDYITTVLVNAGFKQTDPIDTLNLQNYNYESRTFKSKSIFSKAQWSDQNIQAYIDALGRGPTSNTYMIFDLFGGSGSFINTIPAASTGFVHRDSLFSIQMFTYWDGRPQDATTDINWITGIWNTVRPFSSAEAYQNYIDSDMPLSAYYASNLDSLKTVKRKWDPKNIFNFPKSIPLN</sequence>
<keyword evidence="9" id="KW-1185">Reference proteome</keyword>
<keyword evidence="4" id="KW-0274">FAD</keyword>
<comment type="similarity">
    <text evidence="2">Belongs to the oxygen-dependent FAD-linked oxidoreductase family.</text>
</comment>
<feature type="domain" description="FAD-binding PCMH-type" evidence="7">
    <location>
        <begin position="94"/>
        <end position="268"/>
    </location>
</feature>
<dbReference type="InterPro" id="IPR006094">
    <property type="entry name" value="Oxid_FAD_bind_N"/>
</dbReference>
<organism evidence="8 9">
    <name type="scientific">Riccia sorocarpa</name>
    <dbReference type="NCBI Taxonomy" id="122646"/>
    <lineage>
        <taxon>Eukaryota</taxon>
        <taxon>Viridiplantae</taxon>
        <taxon>Streptophyta</taxon>
        <taxon>Embryophyta</taxon>
        <taxon>Marchantiophyta</taxon>
        <taxon>Marchantiopsida</taxon>
        <taxon>Marchantiidae</taxon>
        <taxon>Marchantiales</taxon>
        <taxon>Ricciaceae</taxon>
        <taxon>Riccia</taxon>
    </lineage>
</organism>
<evidence type="ECO:0000256" key="4">
    <source>
        <dbReference type="ARBA" id="ARBA00022827"/>
    </source>
</evidence>
<dbReference type="InterPro" id="IPR016166">
    <property type="entry name" value="FAD-bd_PCMH"/>
</dbReference>
<gene>
    <name evidence="8" type="ORF">R1sor_018985</name>
</gene>
<feature type="signal peptide" evidence="6">
    <location>
        <begin position="1"/>
        <end position="40"/>
    </location>
</feature>
<keyword evidence="5" id="KW-0560">Oxidoreductase</keyword>
<dbReference type="AlphaFoldDB" id="A0ABD3IBB4"/>
<dbReference type="Gene3D" id="3.30.465.10">
    <property type="match status" value="1"/>
</dbReference>